<evidence type="ECO:0000313" key="2">
    <source>
        <dbReference type="Proteomes" id="UP000015105"/>
    </source>
</evidence>
<dbReference type="Gramene" id="AET3Gv20902900.2">
    <property type="protein sequence ID" value="AET3Gv20902900.2"/>
    <property type="gene ID" value="AET3Gv20902900"/>
</dbReference>
<evidence type="ECO:0000313" key="1">
    <source>
        <dbReference type="EnsemblPlants" id="AET3Gv20902900.2"/>
    </source>
</evidence>
<reference evidence="1" key="5">
    <citation type="journal article" date="2021" name="G3 (Bethesda)">
        <title>Aegilops tauschii genome assembly Aet v5.0 features greater sequence contiguity and improved annotation.</title>
        <authorList>
            <person name="Wang L."/>
            <person name="Zhu T."/>
            <person name="Rodriguez J.C."/>
            <person name="Deal K.R."/>
            <person name="Dubcovsky J."/>
            <person name="McGuire P.E."/>
            <person name="Lux T."/>
            <person name="Spannagl M."/>
            <person name="Mayer K.F.X."/>
            <person name="Baldrich P."/>
            <person name="Meyers B.C."/>
            <person name="Huo N."/>
            <person name="Gu Y.Q."/>
            <person name="Zhou H."/>
            <person name="Devos K.M."/>
            <person name="Bennetzen J.L."/>
            <person name="Unver T."/>
            <person name="Budak H."/>
            <person name="Gulick P.J."/>
            <person name="Galiba G."/>
            <person name="Kalapos B."/>
            <person name="Nelson D.R."/>
            <person name="Li P."/>
            <person name="You F.M."/>
            <person name="Luo M.C."/>
            <person name="Dvorak J."/>
        </authorList>
    </citation>
    <scope>NUCLEOTIDE SEQUENCE [LARGE SCALE GENOMIC DNA]</scope>
    <source>
        <strain evidence="1">cv. AL8/78</strain>
    </source>
</reference>
<reference evidence="2" key="2">
    <citation type="journal article" date="2017" name="Nat. Plants">
        <title>The Aegilops tauschii genome reveals multiple impacts of transposons.</title>
        <authorList>
            <person name="Zhao G."/>
            <person name="Zou C."/>
            <person name="Li K."/>
            <person name="Wang K."/>
            <person name="Li T."/>
            <person name="Gao L."/>
            <person name="Zhang X."/>
            <person name="Wang H."/>
            <person name="Yang Z."/>
            <person name="Liu X."/>
            <person name="Jiang W."/>
            <person name="Mao L."/>
            <person name="Kong X."/>
            <person name="Jiao Y."/>
            <person name="Jia J."/>
        </authorList>
    </citation>
    <scope>NUCLEOTIDE SEQUENCE [LARGE SCALE GENOMIC DNA]</scope>
    <source>
        <strain evidence="2">cv. AL8/78</strain>
    </source>
</reference>
<reference evidence="1" key="3">
    <citation type="journal article" date="2017" name="Nature">
        <title>Genome sequence of the progenitor of the wheat D genome Aegilops tauschii.</title>
        <authorList>
            <person name="Luo M.C."/>
            <person name="Gu Y.Q."/>
            <person name="Puiu D."/>
            <person name="Wang H."/>
            <person name="Twardziok S.O."/>
            <person name="Deal K.R."/>
            <person name="Huo N."/>
            <person name="Zhu T."/>
            <person name="Wang L."/>
            <person name="Wang Y."/>
            <person name="McGuire P.E."/>
            <person name="Liu S."/>
            <person name="Long H."/>
            <person name="Ramasamy R.K."/>
            <person name="Rodriguez J.C."/>
            <person name="Van S.L."/>
            <person name="Yuan L."/>
            <person name="Wang Z."/>
            <person name="Xia Z."/>
            <person name="Xiao L."/>
            <person name="Anderson O.D."/>
            <person name="Ouyang S."/>
            <person name="Liang Y."/>
            <person name="Zimin A.V."/>
            <person name="Pertea G."/>
            <person name="Qi P."/>
            <person name="Bennetzen J.L."/>
            <person name="Dai X."/>
            <person name="Dawson M.W."/>
            <person name="Muller H.G."/>
            <person name="Kugler K."/>
            <person name="Rivarola-Duarte L."/>
            <person name="Spannagl M."/>
            <person name="Mayer K.F.X."/>
            <person name="Lu F.H."/>
            <person name="Bevan M.W."/>
            <person name="Leroy P."/>
            <person name="Li P."/>
            <person name="You F.M."/>
            <person name="Sun Q."/>
            <person name="Liu Z."/>
            <person name="Lyons E."/>
            <person name="Wicker T."/>
            <person name="Salzberg S.L."/>
            <person name="Devos K.M."/>
            <person name="Dvorak J."/>
        </authorList>
    </citation>
    <scope>NUCLEOTIDE SEQUENCE [LARGE SCALE GENOMIC DNA]</scope>
    <source>
        <strain evidence="1">cv. AL8/78</strain>
    </source>
</reference>
<dbReference type="AlphaFoldDB" id="A0A453G6N7"/>
<protein>
    <submittedName>
        <fullName evidence="1">Uncharacterized protein</fullName>
    </submittedName>
</protein>
<name>A0A453G6N7_AEGTS</name>
<proteinExistence type="predicted"/>
<reference evidence="2" key="1">
    <citation type="journal article" date="2014" name="Science">
        <title>Ancient hybridizations among the ancestral genomes of bread wheat.</title>
        <authorList>
            <consortium name="International Wheat Genome Sequencing Consortium,"/>
            <person name="Marcussen T."/>
            <person name="Sandve S.R."/>
            <person name="Heier L."/>
            <person name="Spannagl M."/>
            <person name="Pfeifer M."/>
            <person name="Jakobsen K.S."/>
            <person name="Wulff B.B."/>
            <person name="Steuernagel B."/>
            <person name="Mayer K.F."/>
            <person name="Olsen O.A."/>
        </authorList>
    </citation>
    <scope>NUCLEOTIDE SEQUENCE [LARGE SCALE GENOMIC DNA]</scope>
    <source>
        <strain evidence="2">cv. AL8/78</strain>
    </source>
</reference>
<dbReference type="EnsemblPlants" id="AET3Gv20902900.2">
    <property type="protein sequence ID" value="AET3Gv20902900.2"/>
    <property type="gene ID" value="AET3Gv20902900"/>
</dbReference>
<sequence>MAYGGGRRGSSRWGLPMVRSDALGKLAAFGVGRLQGSGNSGAII</sequence>
<reference evidence="1" key="4">
    <citation type="submission" date="2019-03" db="UniProtKB">
        <authorList>
            <consortium name="EnsemblPlants"/>
        </authorList>
    </citation>
    <scope>IDENTIFICATION</scope>
</reference>
<dbReference type="Proteomes" id="UP000015105">
    <property type="component" value="Chromosome 3D"/>
</dbReference>
<accession>A0A453G6N7</accession>
<organism evidence="1 2">
    <name type="scientific">Aegilops tauschii subsp. strangulata</name>
    <name type="common">Goatgrass</name>
    <dbReference type="NCBI Taxonomy" id="200361"/>
    <lineage>
        <taxon>Eukaryota</taxon>
        <taxon>Viridiplantae</taxon>
        <taxon>Streptophyta</taxon>
        <taxon>Embryophyta</taxon>
        <taxon>Tracheophyta</taxon>
        <taxon>Spermatophyta</taxon>
        <taxon>Magnoliopsida</taxon>
        <taxon>Liliopsida</taxon>
        <taxon>Poales</taxon>
        <taxon>Poaceae</taxon>
        <taxon>BOP clade</taxon>
        <taxon>Pooideae</taxon>
        <taxon>Triticodae</taxon>
        <taxon>Triticeae</taxon>
        <taxon>Triticinae</taxon>
        <taxon>Aegilops</taxon>
    </lineage>
</organism>
<keyword evidence="2" id="KW-1185">Reference proteome</keyword>